<evidence type="ECO:0000259" key="2">
    <source>
        <dbReference type="Pfam" id="PF02922"/>
    </source>
</evidence>
<comment type="caution">
    <text evidence="3">The sequence shown here is derived from an EMBL/GenBank/DDBJ whole genome shotgun (WGS) entry which is preliminary data.</text>
</comment>
<keyword evidence="4" id="KW-1185">Reference proteome</keyword>
<protein>
    <submittedName>
        <fullName evidence="3">Esterase</fullName>
    </submittedName>
</protein>
<feature type="compositionally biased region" description="Polar residues" evidence="1">
    <location>
        <begin position="1"/>
        <end position="10"/>
    </location>
</feature>
<dbReference type="InterPro" id="IPR050583">
    <property type="entry name" value="Mycobacterial_A85_antigen"/>
</dbReference>
<dbReference type="CDD" id="cd11294">
    <property type="entry name" value="E_set_Esterase_like_N"/>
    <property type="match status" value="1"/>
</dbReference>
<dbReference type="Pfam" id="PF00756">
    <property type="entry name" value="Esterase"/>
    <property type="match status" value="1"/>
</dbReference>
<gene>
    <name evidence="3" type="ORF">G4L39_00620</name>
</gene>
<feature type="region of interest" description="Disordered" evidence="1">
    <location>
        <begin position="1"/>
        <end position="41"/>
    </location>
</feature>
<evidence type="ECO:0000313" key="3">
    <source>
        <dbReference type="EMBL" id="NGO37909.1"/>
    </source>
</evidence>
<proteinExistence type="predicted"/>
<dbReference type="Gene3D" id="3.40.50.1820">
    <property type="entry name" value="alpha/beta hydrolase"/>
    <property type="match status" value="1"/>
</dbReference>
<name>A0A6M1RK06_9BACT</name>
<dbReference type="SUPFAM" id="SSF81296">
    <property type="entry name" value="E set domains"/>
    <property type="match status" value="1"/>
</dbReference>
<dbReference type="Pfam" id="PF02922">
    <property type="entry name" value="CBM_48"/>
    <property type="match status" value="1"/>
</dbReference>
<feature type="domain" description="Glycoside hydrolase family 13 N-terminal" evidence="2">
    <location>
        <begin position="95"/>
        <end position="156"/>
    </location>
</feature>
<dbReference type="SUPFAM" id="SSF53474">
    <property type="entry name" value="alpha/beta-Hydrolases"/>
    <property type="match status" value="1"/>
</dbReference>
<feature type="compositionally biased region" description="Pro residues" evidence="1">
    <location>
        <begin position="74"/>
        <end position="90"/>
    </location>
</feature>
<dbReference type="RefSeq" id="WP_165105134.1">
    <property type="nucleotide sequence ID" value="NZ_JAAKYA010000004.1"/>
</dbReference>
<organism evidence="3 4">
    <name type="scientific">Limisphaera ngatamarikiensis</name>
    <dbReference type="NCBI Taxonomy" id="1324935"/>
    <lineage>
        <taxon>Bacteria</taxon>
        <taxon>Pseudomonadati</taxon>
        <taxon>Verrucomicrobiota</taxon>
        <taxon>Verrucomicrobiia</taxon>
        <taxon>Limisphaerales</taxon>
        <taxon>Limisphaeraceae</taxon>
        <taxon>Limisphaera</taxon>
    </lineage>
</organism>
<dbReference type="InterPro" id="IPR029058">
    <property type="entry name" value="AB_hydrolase_fold"/>
</dbReference>
<evidence type="ECO:0000313" key="4">
    <source>
        <dbReference type="Proteomes" id="UP000477311"/>
    </source>
</evidence>
<dbReference type="InterPro" id="IPR000801">
    <property type="entry name" value="Esterase-like"/>
</dbReference>
<accession>A0A6M1RK06</accession>
<dbReference type="Gene3D" id="2.60.40.10">
    <property type="entry name" value="Immunoglobulins"/>
    <property type="match status" value="1"/>
</dbReference>
<dbReference type="InterPro" id="IPR004193">
    <property type="entry name" value="Glyco_hydro_13_N"/>
</dbReference>
<dbReference type="GO" id="GO:0005975">
    <property type="term" value="P:carbohydrate metabolic process"/>
    <property type="evidence" value="ECO:0007669"/>
    <property type="project" value="InterPro"/>
</dbReference>
<reference evidence="3 4" key="1">
    <citation type="submission" date="2020-02" db="EMBL/GenBank/DDBJ databases">
        <title>Draft genome sequence of Limisphaera ngatamarikiensis NGM72.4T, a thermophilic Verrucomicrobia grouped in subdivision 3.</title>
        <authorList>
            <person name="Carere C.R."/>
            <person name="Steen J."/>
            <person name="Hugenholtz P."/>
            <person name="Stott M.B."/>
        </authorList>
    </citation>
    <scope>NUCLEOTIDE SEQUENCE [LARGE SCALE GENOMIC DNA]</scope>
    <source>
        <strain evidence="3 4">NGM72.4</strain>
    </source>
</reference>
<dbReference type="EMBL" id="JAAKYA010000004">
    <property type="protein sequence ID" value="NGO37909.1"/>
    <property type="molecule type" value="Genomic_DNA"/>
</dbReference>
<feature type="region of interest" description="Disordered" evidence="1">
    <location>
        <begin position="71"/>
        <end position="94"/>
    </location>
</feature>
<dbReference type="PANTHER" id="PTHR48098">
    <property type="entry name" value="ENTEROCHELIN ESTERASE-RELATED"/>
    <property type="match status" value="1"/>
</dbReference>
<dbReference type="Proteomes" id="UP000477311">
    <property type="component" value="Unassembled WGS sequence"/>
</dbReference>
<dbReference type="PANTHER" id="PTHR48098:SF1">
    <property type="entry name" value="DIACYLGLYCEROL ACYLTRANSFERASE_MYCOLYLTRANSFERASE AG85A"/>
    <property type="match status" value="1"/>
</dbReference>
<evidence type="ECO:0000256" key="1">
    <source>
        <dbReference type="SAM" id="MobiDB-lite"/>
    </source>
</evidence>
<dbReference type="InterPro" id="IPR013783">
    <property type="entry name" value="Ig-like_fold"/>
</dbReference>
<dbReference type="GO" id="GO:0016747">
    <property type="term" value="F:acyltransferase activity, transferring groups other than amino-acyl groups"/>
    <property type="evidence" value="ECO:0007669"/>
    <property type="project" value="TreeGrafter"/>
</dbReference>
<dbReference type="AlphaFoldDB" id="A0A6M1RK06"/>
<dbReference type="GO" id="GO:0004553">
    <property type="term" value="F:hydrolase activity, hydrolyzing O-glycosyl compounds"/>
    <property type="evidence" value="ECO:0007669"/>
    <property type="project" value="InterPro"/>
</dbReference>
<sequence length="437" mass="48521">MNSIQSSPNGSAGIPLATRTQDGPARRGRIRSPNSVHPSKRVLAGHWPRTVCAFVSILCLTVTIAPATAQAPTSAPPAVPPRSPTPPPISPEVTPERQITFRLRAPQAREVRLQSSDLQGAGVREPVEFQKGTNEVWSLTVGPVPPGSYRYRFLVDGVPVVDPQNPTVSESNETVWSLVHVPGSEWFDLREVPHGGVSVVWYRSSTLQRFRRMHVYTPPGYESGSERYPVLYLLHGATDSDASWSTVGRAGVILDNLIAAGRARPMLVVMPHGHTGPFRFGMRFTEEFERDFLNDLMPEVERRYRVRTDRADRAIAGLSMGGMQTLNILMERPQAFSAAGVFSSGVFGLGSRPGPAPAGPSWEERHRDSLTNAAVRTGFQNLWFATGREDFLLETSRATVELFRKHGWPVTYKETDGGHTWNNWRDYLVDFVPMLFR</sequence>
<dbReference type="InterPro" id="IPR014756">
    <property type="entry name" value="Ig_E-set"/>
</dbReference>